<dbReference type="EMBL" id="FNNC01000001">
    <property type="protein sequence ID" value="SDW13365.1"/>
    <property type="molecule type" value="Genomic_DNA"/>
</dbReference>
<dbReference type="OrthoDB" id="2969429at2"/>
<dbReference type="STRING" id="1122204.SAMN05421781_0557"/>
<reference evidence="1 2" key="1">
    <citation type="submission" date="2016-10" db="EMBL/GenBank/DDBJ databases">
        <authorList>
            <person name="de Groot N.N."/>
        </authorList>
    </citation>
    <scope>NUCLEOTIDE SEQUENCE [LARGE SCALE GENOMIC DNA]</scope>
    <source>
        <strain evidence="1 2">DSM 23126</strain>
    </source>
</reference>
<proteinExistence type="predicted"/>
<dbReference type="RefSeq" id="WP_091610846.1">
    <property type="nucleotide sequence ID" value="NZ_FNNC01000001.1"/>
</dbReference>
<name>A0A1H2R1Z9_9BACI</name>
<evidence type="ECO:0000313" key="2">
    <source>
        <dbReference type="Proteomes" id="UP000199488"/>
    </source>
</evidence>
<sequence length="74" mass="8613">MLHFEKKDLHNLNHAEAPYVSIYQYGKTDISSHPSDSSRVGLSKQGMMKLMSYWIAEGNLDDNDKQQIKEWLDQ</sequence>
<protein>
    <submittedName>
        <fullName evidence="1">Uncharacterized protein</fullName>
    </submittedName>
</protein>
<gene>
    <name evidence="1" type="ORF">SAMN05421781_0557</name>
</gene>
<keyword evidence="2" id="KW-1185">Reference proteome</keyword>
<organism evidence="1 2">
    <name type="scientific">Marinococcus luteus</name>
    <dbReference type="NCBI Taxonomy" id="1122204"/>
    <lineage>
        <taxon>Bacteria</taxon>
        <taxon>Bacillati</taxon>
        <taxon>Bacillota</taxon>
        <taxon>Bacilli</taxon>
        <taxon>Bacillales</taxon>
        <taxon>Bacillaceae</taxon>
        <taxon>Marinococcus</taxon>
    </lineage>
</organism>
<dbReference type="Proteomes" id="UP000199488">
    <property type="component" value="Unassembled WGS sequence"/>
</dbReference>
<accession>A0A1H2R1Z9</accession>
<evidence type="ECO:0000313" key="1">
    <source>
        <dbReference type="EMBL" id="SDW13365.1"/>
    </source>
</evidence>
<dbReference type="AlphaFoldDB" id="A0A1H2R1Z9"/>